<evidence type="ECO:0000256" key="2">
    <source>
        <dbReference type="SAM" id="Phobius"/>
    </source>
</evidence>
<evidence type="ECO:0000313" key="3">
    <source>
        <dbReference type="EMBL" id="CAH2091773.1"/>
    </source>
</evidence>
<keyword evidence="2" id="KW-1133">Transmembrane helix</keyword>
<keyword evidence="4" id="KW-1185">Reference proteome</keyword>
<sequence>MIRRAPRRSVVRSARPTCPKQLSKTIICTIKTRSNSPRIMDKLWAERNQLGGAPRDGRDYDIMEGYRQNWNMESATKTVNKENFIPQKETVPPQALTRMDGPWGSNGNAWSVALGAMGGAGTVLLVAAILFLFRRPKRLEPPLLAPMDVGQNRKDLKNNKGRELPRQ</sequence>
<proteinExistence type="predicted"/>
<comment type="caution">
    <text evidence="3">The sequence shown here is derived from an EMBL/GenBank/DDBJ whole genome shotgun (WGS) entry which is preliminary data.</text>
</comment>
<evidence type="ECO:0000313" key="4">
    <source>
        <dbReference type="Proteomes" id="UP001153954"/>
    </source>
</evidence>
<dbReference type="AlphaFoldDB" id="A0AAU9U110"/>
<dbReference type="Proteomes" id="UP001153954">
    <property type="component" value="Unassembled WGS sequence"/>
</dbReference>
<feature type="transmembrane region" description="Helical" evidence="2">
    <location>
        <begin position="109"/>
        <end position="133"/>
    </location>
</feature>
<reference evidence="3" key="1">
    <citation type="submission" date="2022-03" db="EMBL/GenBank/DDBJ databases">
        <authorList>
            <person name="Tunstrom K."/>
        </authorList>
    </citation>
    <scope>NUCLEOTIDE SEQUENCE</scope>
</reference>
<dbReference type="EMBL" id="CAKOGL010000011">
    <property type="protein sequence ID" value="CAH2091773.1"/>
    <property type="molecule type" value="Genomic_DNA"/>
</dbReference>
<protein>
    <submittedName>
        <fullName evidence="3">Uncharacterized protein</fullName>
    </submittedName>
</protein>
<organism evidence="3 4">
    <name type="scientific">Euphydryas editha</name>
    <name type="common">Edith's checkerspot</name>
    <dbReference type="NCBI Taxonomy" id="104508"/>
    <lineage>
        <taxon>Eukaryota</taxon>
        <taxon>Metazoa</taxon>
        <taxon>Ecdysozoa</taxon>
        <taxon>Arthropoda</taxon>
        <taxon>Hexapoda</taxon>
        <taxon>Insecta</taxon>
        <taxon>Pterygota</taxon>
        <taxon>Neoptera</taxon>
        <taxon>Endopterygota</taxon>
        <taxon>Lepidoptera</taxon>
        <taxon>Glossata</taxon>
        <taxon>Ditrysia</taxon>
        <taxon>Papilionoidea</taxon>
        <taxon>Nymphalidae</taxon>
        <taxon>Nymphalinae</taxon>
        <taxon>Euphydryas</taxon>
    </lineage>
</organism>
<keyword evidence="2" id="KW-0472">Membrane</keyword>
<evidence type="ECO:0000256" key="1">
    <source>
        <dbReference type="SAM" id="MobiDB-lite"/>
    </source>
</evidence>
<keyword evidence="2" id="KW-0812">Transmembrane</keyword>
<name>A0AAU9U110_EUPED</name>
<accession>A0AAU9U110</accession>
<gene>
    <name evidence="3" type="ORF">EEDITHA_LOCUS7606</name>
</gene>
<feature type="compositionally biased region" description="Basic and acidic residues" evidence="1">
    <location>
        <begin position="151"/>
        <end position="167"/>
    </location>
</feature>
<feature type="region of interest" description="Disordered" evidence="1">
    <location>
        <begin position="142"/>
        <end position="167"/>
    </location>
</feature>